<name>A0A7S3JRM1_9STRA</name>
<keyword evidence="1" id="KW-0175">Coiled coil</keyword>
<dbReference type="AlphaFoldDB" id="A0A7S3JRM1"/>
<evidence type="ECO:0000256" key="1">
    <source>
        <dbReference type="SAM" id="Coils"/>
    </source>
</evidence>
<sequence length="397" mass="45271">MKFGHDLVKVISVSEPEWAPFFIQYKLLKKYIKQIPMNGSSSLTEKKEENAISDEKCSKILKEEKAQLEELVESKSEVAFFRVLRLELDKSSRFFQSSEQILEIRRERIIEALRQLKQACADDDNKNDETNSKNMKPTKSVLFPDSGERALLACVAYYRDLILLENYAIVNYCGYSKILKKHDKRTGYQTRARFMNVCVSSKNFSDYPRLLEMIEEAEKLYKELIEVATVVADRLKQNDQIPSALSPSLILAPQSIFSACETGTTSNDTNQYPSHVHQKETLYSASKNTELSPAAIPINNVKEEAQDNLTTTTNLPLTSSTNVPPYHTSSRDLASIRREESDFIDAILNLRSQANRLKAAEDSHETDNDSMIRLTCPYEEKDANKRRRLDPTLASDS</sequence>
<organism evidence="3">
    <name type="scientific">Aureoumbra lagunensis</name>
    <dbReference type="NCBI Taxonomy" id="44058"/>
    <lineage>
        <taxon>Eukaryota</taxon>
        <taxon>Sar</taxon>
        <taxon>Stramenopiles</taxon>
        <taxon>Ochrophyta</taxon>
        <taxon>Pelagophyceae</taxon>
        <taxon>Pelagomonadales</taxon>
        <taxon>Aureoumbra</taxon>
    </lineage>
</organism>
<dbReference type="PANTHER" id="PTHR45978:SF7">
    <property type="entry name" value="SPX DOMAIN-CONTAINING PROTEIN 4"/>
    <property type="match status" value="1"/>
</dbReference>
<accession>A0A7S3JRM1</accession>
<evidence type="ECO:0000259" key="2">
    <source>
        <dbReference type="PROSITE" id="PS51382"/>
    </source>
</evidence>
<dbReference type="Pfam" id="PF03105">
    <property type="entry name" value="SPX"/>
    <property type="match status" value="1"/>
</dbReference>
<proteinExistence type="predicted"/>
<dbReference type="PROSITE" id="PS51382">
    <property type="entry name" value="SPX"/>
    <property type="match status" value="1"/>
</dbReference>
<dbReference type="EMBL" id="HBIJ01004959">
    <property type="protein sequence ID" value="CAE0362742.1"/>
    <property type="molecule type" value="Transcribed_RNA"/>
</dbReference>
<feature type="coiled-coil region" evidence="1">
    <location>
        <begin position="58"/>
        <end position="133"/>
    </location>
</feature>
<dbReference type="InterPro" id="IPR031142">
    <property type="entry name" value="SPX_prot"/>
</dbReference>
<protein>
    <recommendedName>
        <fullName evidence="2">SPX domain-containing protein</fullName>
    </recommendedName>
</protein>
<dbReference type="PANTHER" id="PTHR45978">
    <property type="entry name" value="SPX DOMAIN-CONTAINING PROTEIN 3"/>
    <property type="match status" value="1"/>
</dbReference>
<evidence type="ECO:0000313" key="3">
    <source>
        <dbReference type="EMBL" id="CAE0362742.1"/>
    </source>
</evidence>
<dbReference type="GO" id="GO:0016036">
    <property type="term" value="P:cellular response to phosphate starvation"/>
    <property type="evidence" value="ECO:0007669"/>
    <property type="project" value="InterPro"/>
</dbReference>
<reference evidence="3" key="1">
    <citation type="submission" date="2021-01" db="EMBL/GenBank/DDBJ databases">
        <authorList>
            <person name="Corre E."/>
            <person name="Pelletier E."/>
            <person name="Niang G."/>
            <person name="Scheremetjew M."/>
            <person name="Finn R."/>
            <person name="Kale V."/>
            <person name="Holt S."/>
            <person name="Cochrane G."/>
            <person name="Meng A."/>
            <person name="Brown T."/>
            <person name="Cohen L."/>
        </authorList>
    </citation>
    <scope>NUCLEOTIDE SEQUENCE</scope>
    <source>
        <strain evidence="3">CCMP1510</strain>
    </source>
</reference>
<feature type="domain" description="SPX" evidence="2">
    <location>
        <begin position="1"/>
        <end position="196"/>
    </location>
</feature>
<gene>
    <name evidence="3" type="ORF">ALAG00032_LOCUS3483</name>
</gene>
<dbReference type="InterPro" id="IPR004331">
    <property type="entry name" value="SPX_dom"/>
</dbReference>